<keyword evidence="8" id="KW-1185">Reference proteome</keyword>
<gene>
    <name evidence="7" type="ORF">FVE85_1481</name>
</gene>
<dbReference type="PANTHER" id="PTHR25462">
    <property type="entry name" value="BONUS, ISOFORM C-RELATED"/>
    <property type="match status" value="1"/>
</dbReference>
<dbReference type="PANTHER" id="PTHR25462:SF296">
    <property type="entry name" value="MEIOTIC P26, ISOFORM F"/>
    <property type="match status" value="1"/>
</dbReference>
<feature type="domain" description="RING-type" evidence="6">
    <location>
        <begin position="148"/>
        <end position="193"/>
    </location>
</feature>
<reference evidence="8" key="1">
    <citation type="journal article" date="2019" name="Nat. Commun.">
        <title>Expansion of phycobilisome linker gene families in mesophilic red algae.</title>
        <authorList>
            <person name="Lee J."/>
            <person name="Kim D."/>
            <person name="Bhattacharya D."/>
            <person name="Yoon H.S."/>
        </authorList>
    </citation>
    <scope>NUCLEOTIDE SEQUENCE [LARGE SCALE GENOMIC DNA]</scope>
    <source>
        <strain evidence="8">CCMP 1328</strain>
    </source>
</reference>
<dbReference type="OrthoDB" id="6105938at2759"/>
<dbReference type="PROSITE" id="PS50089">
    <property type="entry name" value="ZF_RING_2"/>
    <property type="match status" value="1"/>
</dbReference>
<comment type="caution">
    <text evidence="7">The sequence shown here is derived from an EMBL/GenBank/DDBJ whole genome shotgun (WGS) entry which is preliminary data.</text>
</comment>
<dbReference type="SMART" id="SM00184">
    <property type="entry name" value="RING"/>
    <property type="match status" value="1"/>
</dbReference>
<evidence type="ECO:0000259" key="6">
    <source>
        <dbReference type="PROSITE" id="PS50089"/>
    </source>
</evidence>
<dbReference type="EMBL" id="VRMN01000003">
    <property type="protein sequence ID" value="KAA8495326.1"/>
    <property type="molecule type" value="Genomic_DNA"/>
</dbReference>
<evidence type="ECO:0000256" key="3">
    <source>
        <dbReference type="ARBA" id="ARBA00022833"/>
    </source>
</evidence>
<dbReference type="GO" id="GO:0061630">
    <property type="term" value="F:ubiquitin protein ligase activity"/>
    <property type="evidence" value="ECO:0007669"/>
    <property type="project" value="TreeGrafter"/>
</dbReference>
<keyword evidence="1" id="KW-0479">Metal-binding</keyword>
<organism evidence="7 8">
    <name type="scientific">Porphyridium purpureum</name>
    <name type="common">Red alga</name>
    <name type="synonym">Porphyridium cruentum</name>
    <dbReference type="NCBI Taxonomy" id="35688"/>
    <lineage>
        <taxon>Eukaryota</taxon>
        <taxon>Rhodophyta</taxon>
        <taxon>Bangiophyceae</taxon>
        <taxon>Porphyridiales</taxon>
        <taxon>Porphyridiaceae</taxon>
        <taxon>Porphyridium</taxon>
    </lineage>
</organism>
<sequence length="351" mass="38248">MSRSEGSPSPSPSNYAARSWHSRALQLQREREASVGAPSTLSYRALYRQYRRRPHVRRRSHGRGETFVRNSEDSRSDSDCPSVGGGSLEDTGESAVSSVQTYEHGSSADWDHGGNMAASAASTPTALRPVAESGIYLDPAAVTACFDCPICLDVLVIPKVLVCGHSACYFCIECLLHHASLYNEQPPSCPLCRADVPVGSARELPTNFALQTILDGYVKSAQLEPAQRTEYIQRLRRDTDFLRGSPSERSAGVLGGGVTVEDLSAMGVHTGSQFSVMRTEQDRARRRLLVRSLFYAVDTVLGAMSTISYVSEFLEVLFGGRIRMSLKRKLFGSVLTLSIVHGLLNVGSRLA</sequence>
<accession>A0A5J4YVD4</accession>
<dbReference type="InterPro" id="IPR018957">
    <property type="entry name" value="Znf_C3HC4_RING-type"/>
</dbReference>
<evidence type="ECO:0000256" key="1">
    <source>
        <dbReference type="ARBA" id="ARBA00022723"/>
    </source>
</evidence>
<feature type="region of interest" description="Disordered" evidence="5">
    <location>
        <begin position="1"/>
        <end position="22"/>
    </location>
</feature>
<dbReference type="InterPro" id="IPR013083">
    <property type="entry name" value="Znf_RING/FYVE/PHD"/>
</dbReference>
<dbReference type="Proteomes" id="UP000324585">
    <property type="component" value="Unassembled WGS sequence"/>
</dbReference>
<keyword evidence="2 4" id="KW-0863">Zinc-finger</keyword>
<dbReference type="GO" id="GO:0008270">
    <property type="term" value="F:zinc ion binding"/>
    <property type="evidence" value="ECO:0007669"/>
    <property type="project" value="UniProtKB-KW"/>
</dbReference>
<dbReference type="Pfam" id="PF00097">
    <property type="entry name" value="zf-C3HC4"/>
    <property type="match status" value="1"/>
</dbReference>
<dbReference type="SUPFAM" id="SSF57850">
    <property type="entry name" value="RING/U-box"/>
    <property type="match status" value="1"/>
</dbReference>
<name>A0A5J4YVD4_PORPP</name>
<feature type="compositionally biased region" description="Polar residues" evidence="5">
    <location>
        <begin position="94"/>
        <end position="104"/>
    </location>
</feature>
<protein>
    <submittedName>
        <fullName evidence="7">RING finger protein nhl-1</fullName>
    </submittedName>
</protein>
<feature type="region of interest" description="Disordered" evidence="5">
    <location>
        <begin position="53"/>
        <end position="115"/>
    </location>
</feature>
<evidence type="ECO:0000313" key="8">
    <source>
        <dbReference type="Proteomes" id="UP000324585"/>
    </source>
</evidence>
<evidence type="ECO:0000313" key="7">
    <source>
        <dbReference type="EMBL" id="KAA8495326.1"/>
    </source>
</evidence>
<dbReference type="Gene3D" id="3.30.40.10">
    <property type="entry name" value="Zinc/RING finger domain, C3HC4 (zinc finger)"/>
    <property type="match status" value="1"/>
</dbReference>
<feature type="compositionally biased region" description="Basic and acidic residues" evidence="5">
    <location>
        <begin position="62"/>
        <end position="78"/>
    </location>
</feature>
<dbReference type="InterPro" id="IPR047153">
    <property type="entry name" value="TRIM45/56/19-like"/>
</dbReference>
<dbReference type="AlphaFoldDB" id="A0A5J4YVD4"/>
<proteinExistence type="predicted"/>
<evidence type="ECO:0000256" key="5">
    <source>
        <dbReference type="SAM" id="MobiDB-lite"/>
    </source>
</evidence>
<dbReference type="InterPro" id="IPR001841">
    <property type="entry name" value="Znf_RING"/>
</dbReference>
<evidence type="ECO:0000256" key="4">
    <source>
        <dbReference type="PROSITE-ProRule" id="PRU00175"/>
    </source>
</evidence>
<keyword evidence="3" id="KW-0862">Zinc</keyword>
<evidence type="ECO:0000256" key="2">
    <source>
        <dbReference type="ARBA" id="ARBA00022771"/>
    </source>
</evidence>